<sequence length="126" mass="13967">MNFPEELKYTNDHEWVRVEGNVAYVGITDFAQHELGDIVYIEIDTLGKEVTKEEQFGTVEAVKTVSDLLMPVTGKVTELNKKLDTNPELVNTDPYGDGWMVKVELSDPSQVDSLLSASAYKSLVGA</sequence>
<dbReference type="InterPro" id="IPR011053">
    <property type="entry name" value="Single_hybrid_motif"/>
</dbReference>
<dbReference type="NCBIfam" id="TIGR00527">
    <property type="entry name" value="gcvH"/>
    <property type="match status" value="1"/>
</dbReference>
<feature type="domain" description="Lipoyl-binding" evidence="5">
    <location>
        <begin position="22"/>
        <end position="104"/>
    </location>
</feature>
<organism evidence="6 7">
    <name type="scientific">Daejeonella lutea</name>
    <dbReference type="NCBI Taxonomy" id="572036"/>
    <lineage>
        <taxon>Bacteria</taxon>
        <taxon>Pseudomonadati</taxon>
        <taxon>Bacteroidota</taxon>
        <taxon>Sphingobacteriia</taxon>
        <taxon>Sphingobacteriales</taxon>
        <taxon>Sphingobacteriaceae</taxon>
        <taxon>Daejeonella</taxon>
    </lineage>
</organism>
<dbReference type="GO" id="GO:0005960">
    <property type="term" value="C:glycine cleavage complex"/>
    <property type="evidence" value="ECO:0007669"/>
    <property type="project" value="InterPro"/>
</dbReference>
<dbReference type="PROSITE" id="PS00189">
    <property type="entry name" value="LIPOYL"/>
    <property type="match status" value="1"/>
</dbReference>
<gene>
    <name evidence="3" type="primary">gcvH</name>
    <name evidence="6" type="ORF">SAMN05661099_2773</name>
</gene>
<dbReference type="OrthoDB" id="9796712at2"/>
<dbReference type="PROSITE" id="PS50968">
    <property type="entry name" value="BIOTINYL_LIPOYL"/>
    <property type="match status" value="1"/>
</dbReference>
<evidence type="ECO:0000313" key="7">
    <source>
        <dbReference type="Proteomes" id="UP000189981"/>
    </source>
</evidence>
<reference evidence="7" key="1">
    <citation type="submission" date="2017-02" db="EMBL/GenBank/DDBJ databases">
        <authorList>
            <person name="Varghese N."/>
            <person name="Submissions S."/>
        </authorList>
    </citation>
    <scope>NUCLEOTIDE SEQUENCE [LARGE SCALE GENOMIC DNA]</scope>
    <source>
        <strain evidence="7">DSM 22385</strain>
    </source>
</reference>
<dbReference type="NCBIfam" id="NF002270">
    <property type="entry name" value="PRK01202.1"/>
    <property type="match status" value="1"/>
</dbReference>
<comment type="cofactor">
    <cofactor evidence="3">
        <name>(R)-lipoate</name>
        <dbReference type="ChEBI" id="CHEBI:83088"/>
    </cofactor>
    <text evidence="3">Binds 1 lipoyl cofactor covalently.</text>
</comment>
<evidence type="ECO:0000259" key="5">
    <source>
        <dbReference type="PROSITE" id="PS50968"/>
    </source>
</evidence>
<proteinExistence type="inferred from homology"/>
<dbReference type="SUPFAM" id="SSF51230">
    <property type="entry name" value="Single hybrid motif"/>
    <property type="match status" value="1"/>
</dbReference>
<protein>
    <recommendedName>
        <fullName evidence="3">Glycine cleavage system H protein</fullName>
    </recommendedName>
</protein>
<dbReference type="Gene3D" id="2.40.50.100">
    <property type="match status" value="1"/>
</dbReference>
<evidence type="ECO:0000256" key="1">
    <source>
        <dbReference type="ARBA" id="ARBA00009249"/>
    </source>
</evidence>
<evidence type="ECO:0000256" key="2">
    <source>
        <dbReference type="ARBA" id="ARBA00022823"/>
    </source>
</evidence>
<comment type="function">
    <text evidence="3">The glycine cleavage system catalyzes the degradation of glycine. The H protein shuttles the methylamine group of glycine from the P protein to the T protein.</text>
</comment>
<dbReference type="GO" id="GO:0005829">
    <property type="term" value="C:cytosol"/>
    <property type="evidence" value="ECO:0007669"/>
    <property type="project" value="TreeGrafter"/>
</dbReference>
<dbReference type="InterPro" id="IPR033753">
    <property type="entry name" value="GCV_H/Fam206"/>
</dbReference>
<comment type="subunit">
    <text evidence="3">The glycine cleavage system is composed of four proteins: P, T, L and H.</text>
</comment>
<dbReference type="GO" id="GO:0009249">
    <property type="term" value="P:protein lipoylation"/>
    <property type="evidence" value="ECO:0007669"/>
    <property type="project" value="TreeGrafter"/>
</dbReference>
<dbReference type="InterPro" id="IPR002930">
    <property type="entry name" value="GCV_H"/>
</dbReference>
<evidence type="ECO:0000256" key="3">
    <source>
        <dbReference type="HAMAP-Rule" id="MF_00272"/>
    </source>
</evidence>
<feature type="modified residue" description="N6-lipoyllysine" evidence="3 4">
    <location>
        <position position="63"/>
    </location>
</feature>
<dbReference type="HAMAP" id="MF_00272">
    <property type="entry name" value="GcvH"/>
    <property type="match status" value="1"/>
</dbReference>
<dbReference type="CDD" id="cd06848">
    <property type="entry name" value="GCS_H"/>
    <property type="match status" value="1"/>
</dbReference>
<dbReference type="EMBL" id="FUYR01000003">
    <property type="protein sequence ID" value="SKB79937.1"/>
    <property type="molecule type" value="Genomic_DNA"/>
</dbReference>
<comment type="similarity">
    <text evidence="1 3">Belongs to the GcvH family.</text>
</comment>
<dbReference type="InterPro" id="IPR017453">
    <property type="entry name" value="GCV_H_sub"/>
</dbReference>
<dbReference type="GO" id="GO:0019464">
    <property type="term" value="P:glycine decarboxylation via glycine cleavage system"/>
    <property type="evidence" value="ECO:0007669"/>
    <property type="project" value="UniProtKB-UniRule"/>
</dbReference>
<keyword evidence="2 3" id="KW-0450">Lipoyl</keyword>
<dbReference type="STRING" id="572036.SAMN05661099_2773"/>
<dbReference type="PANTHER" id="PTHR11715:SF3">
    <property type="entry name" value="GLYCINE CLEAVAGE SYSTEM H PROTEIN-RELATED"/>
    <property type="match status" value="1"/>
</dbReference>
<name>A0A1T5E7I4_9SPHI</name>
<accession>A0A1T5E7I4</accession>
<evidence type="ECO:0000313" key="6">
    <source>
        <dbReference type="EMBL" id="SKB79937.1"/>
    </source>
</evidence>
<dbReference type="InterPro" id="IPR003016">
    <property type="entry name" value="2-oxoA_DH_lipoyl-BS"/>
</dbReference>
<dbReference type="InterPro" id="IPR000089">
    <property type="entry name" value="Biotin_lipoyl"/>
</dbReference>
<keyword evidence="7" id="KW-1185">Reference proteome</keyword>
<dbReference type="AlphaFoldDB" id="A0A1T5E7I4"/>
<dbReference type="RefSeq" id="WP_079703302.1">
    <property type="nucleotide sequence ID" value="NZ_FUYR01000003.1"/>
</dbReference>
<evidence type="ECO:0000256" key="4">
    <source>
        <dbReference type="PIRSR" id="PIRSR617453-50"/>
    </source>
</evidence>
<dbReference type="Proteomes" id="UP000189981">
    <property type="component" value="Unassembled WGS sequence"/>
</dbReference>
<dbReference type="Pfam" id="PF01597">
    <property type="entry name" value="GCV_H"/>
    <property type="match status" value="1"/>
</dbReference>
<dbReference type="PANTHER" id="PTHR11715">
    <property type="entry name" value="GLYCINE CLEAVAGE SYSTEM H PROTEIN"/>
    <property type="match status" value="1"/>
</dbReference>